<dbReference type="EMBL" id="RBNI01001671">
    <property type="protein sequence ID" value="RUP50120.1"/>
    <property type="molecule type" value="Genomic_DNA"/>
</dbReference>
<dbReference type="Gene3D" id="2.40.10.120">
    <property type="match status" value="1"/>
</dbReference>
<dbReference type="InterPro" id="IPR009003">
    <property type="entry name" value="Peptidase_S1_PA"/>
</dbReference>
<dbReference type="InterPro" id="IPR025926">
    <property type="entry name" value="PDZ-like_dom"/>
</dbReference>
<dbReference type="CDD" id="cd06786">
    <property type="entry name" value="cpPDZ1_ScNma111-like"/>
    <property type="match status" value="1"/>
</dbReference>
<feature type="domain" description="PDZ-like" evidence="2">
    <location>
        <begin position="202"/>
        <end position="278"/>
    </location>
</feature>
<evidence type="ECO:0000313" key="3">
    <source>
        <dbReference type="EMBL" id="RUP50120.1"/>
    </source>
</evidence>
<dbReference type="CDD" id="cd06719">
    <property type="entry name" value="PDZ2-4_Nma111p-like"/>
    <property type="match status" value="1"/>
</dbReference>
<sequence>MAFILISVFYLLTNWWCWILTDKRRQALVAVVRGVPSSTSTAMPWRYKPVNNSLLFCFYLAQSGHVKAATDFFLPLDRVKRALKYIQEEEKVPRGTMQVQFMHRPFDETRRLGLQHSTEATLRALYPKEIGMLVVETVVPKGPASALLEEGDILVTLDDDYVTKFVPLEELMDSSVGRDVRVGIERGGVAMEVAICIQDLHSITPDRYVEIGGAKLNELSYQLARSYCVPCQGVYAAEPSGMFRLDGPDHGWIINSIDNKPTPNLDTFISVMQSIPDRERVPVVYHSIADFHTTSVAVIQVERHWSRFRLAVRNDTTGRWDFTDLGAPLSPKAIQPATARFIQLDESVGPAKDLIRSLVKVSYYMPCRIDGFPKSRKQGAGLVLDHARGLIVVSRSIVPFAMGDLSITFADTIIVPGKIEYLHPSHNFAFVRYDPALVGETDVNSAPLSKDMLLQGHKVTLVAFNHNQRPVCLTTVVTDITSVTIPQNSTPRFRSVNLDAITLDTPLAQQCSSGVLADSHGHVQGLWLSYLGERNMSGHDNEYHLGLHIHTVLPVLTALQKDEVPSLRSLNVELMPVQMAQAVAMGLGQEWVRKVEEANSAKHQLFLIRRTETGSESAKVLEELDLILAVNGKTVTRMYEMDVQYEAEELEMTILRKKEEMTIKVPTSPVSGDGTSRVVMWAGAALQGMLSCAHDHYQPHKAVLQQSKTLPSRIYVSARSKGSPAYMYGMVSGQTLSVRIADLPRDHHYSFTRTNALASTHDLQVPTQWITHINGTPTPDLDAFVEAVRLCPDNTYVRVKTISFDNIPMVLSVKNNLHYWPTIDMVKDSTAECGWRKNEVV</sequence>
<evidence type="ECO:0000313" key="4">
    <source>
        <dbReference type="Proteomes" id="UP000268093"/>
    </source>
</evidence>
<name>A0A433DH00_9FUNG</name>
<dbReference type="Proteomes" id="UP000268093">
    <property type="component" value="Unassembled WGS sequence"/>
</dbReference>
<dbReference type="InterPro" id="IPR036034">
    <property type="entry name" value="PDZ_sf"/>
</dbReference>
<proteinExistence type="predicted"/>
<dbReference type="SUPFAM" id="SSF50494">
    <property type="entry name" value="Trypsin-like serine proteases"/>
    <property type="match status" value="1"/>
</dbReference>
<organism evidence="3 4">
    <name type="scientific">Jimgerdemannia flammicorona</name>
    <dbReference type="NCBI Taxonomy" id="994334"/>
    <lineage>
        <taxon>Eukaryota</taxon>
        <taxon>Fungi</taxon>
        <taxon>Fungi incertae sedis</taxon>
        <taxon>Mucoromycota</taxon>
        <taxon>Mucoromycotina</taxon>
        <taxon>Endogonomycetes</taxon>
        <taxon>Endogonales</taxon>
        <taxon>Endogonaceae</taxon>
        <taxon>Jimgerdemannia</taxon>
    </lineage>
</organism>
<keyword evidence="1" id="KW-0677">Repeat</keyword>
<evidence type="ECO:0000256" key="1">
    <source>
        <dbReference type="ARBA" id="ARBA00022737"/>
    </source>
</evidence>
<gene>
    <name evidence="3" type="ORF">BC936DRAFT_140258</name>
</gene>
<dbReference type="SUPFAM" id="SSF50156">
    <property type="entry name" value="PDZ domain-like"/>
    <property type="match status" value="2"/>
</dbReference>
<dbReference type="AlphaFoldDB" id="A0A433DH00"/>
<comment type="caution">
    <text evidence="3">The sequence shown here is derived from an EMBL/GenBank/DDBJ whole genome shotgun (WGS) entry which is preliminary data.</text>
</comment>
<accession>A0A433DH00</accession>
<dbReference type="PANTHER" id="PTHR46366:SF8">
    <property type="entry name" value="PRO-APOPTOTIC SERINE PROTEASE NMA111"/>
    <property type="match status" value="1"/>
</dbReference>
<dbReference type="Pfam" id="PF12812">
    <property type="entry name" value="PDZ_1"/>
    <property type="match status" value="1"/>
</dbReference>
<reference evidence="3 4" key="1">
    <citation type="journal article" date="2018" name="New Phytol.">
        <title>Phylogenomics of Endogonaceae and evolution of mycorrhizas within Mucoromycota.</title>
        <authorList>
            <person name="Chang Y."/>
            <person name="Desiro A."/>
            <person name="Na H."/>
            <person name="Sandor L."/>
            <person name="Lipzen A."/>
            <person name="Clum A."/>
            <person name="Barry K."/>
            <person name="Grigoriev I.V."/>
            <person name="Martin F.M."/>
            <person name="Stajich J.E."/>
            <person name="Smith M.E."/>
            <person name="Bonito G."/>
            <person name="Spatafora J.W."/>
        </authorList>
    </citation>
    <scope>NUCLEOTIDE SEQUENCE [LARGE SCALE GENOMIC DNA]</scope>
    <source>
        <strain evidence="3 4">GMNB39</strain>
    </source>
</reference>
<keyword evidence="4" id="KW-1185">Reference proteome</keyword>
<dbReference type="OrthoDB" id="4217619at2759"/>
<evidence type="ECO:0000259" key="2">
    <source>
        <dbReference type="Pfam" id="PF12812"/>
    </source>
</evidence>
<dbReference type="Gene3D" id="2.30.42.10">
    <property type="match status" value="2"/>
</dbReference>
<dbReference type="PANTHER" id="PTHR46366">
    <property type="entry name" value="PRO-APOPTOTIC SERINE PROTEASE NMA111"/>
    <property type="match status" value="1"/>
</dbReference>
<protein>
    <recommendedName>
        <fullName evidence="2">PDZ-like domain-containing protein</fullName>
    </recommendedName>
</protein>